<dbReference type="Pfam" id="PF05569">
    <property type="entry name" value="Peptidase_M56"/>
    <property type="match status" value="1"/>
</dbReference>
<dbReference type="Proteomes" id="UP000475249">
    <property type="component" value="Unassembled WGS sequence"/>
</dbReference>
<feature type="transmembrane region" description="Helical" evidence="2">
    <location>
        <begin position="265"/>
        <end position="283"/>
    </location>
</feature>
<feature type="transmembrane region" description="Helical" evidence="2">
    <location>
        <begin position="34"/>
        <end position="55"/>
    </location>
</feature>
<dbReference type="CDD" id="cd07341">
    <property type="entry name" value="M56_BlaR1_MecR1_like"/>
    <property type="match status" value="1"/>
</dbReference>
<feature type="region of interest" description="Disordered" evidence="1">
    <location>
        <begin position="565"/>
        <end position="597"/>
    </location>
</feature>
<accession>A0A6L9E6Q8</accession>
<evidence type="ECO:0000313" key="4">
    <source>
        <dbReference type="EMBL" id="NAS10427.1"/>
    </source>
</evidence>
<keyword evidence="2" id="KW-0812">Transmembrane</keyword>
<sequence>MFLYLIKSGACLAAFYFFYLFFLEKENMHLFKRYYLLGSLVLAFLIPLVTFTEYINPPLNVNTASELILGDNQSPQNVGPTDLDTVNLPLLALTIYLLGATLLGFRFGRNLIHVIRKIRNNEKLQQPESTKVLLSEKVSPHTFLRYIFLNKKAFEAKSIPPEVLLHEETHVRQKHSLDIIFIELLQVLLWFNPFIYLINRSIKLNHEFLADQAVLGRGVASRTYQNTLLSFSSQKHQSVLANAINYSSFKKRFTVMKKQTSKRVLWLKGLLFLPLTLLLLVSFSTTEIKYLEAHPNVLATPSTDIEVRILIQSDLSLRLNDKPVAISELSEKILEIVPAQSISNALTISTSPGLDIPTELMDQLEYELSEIGISSITLNTREVHINNFQEDRKPVLVPHETQQQGGSAQQLETYNRLAGKYNSQNPEQRAIPEAEQAKLATLYSSMSDIQKAHSEAFPLSYPISQEEATPEMVAEYNALASKYNSMSWDNFRVIGSEVERLHYIYDRMSEAQRASAEPFPQFPEPPTEPEPAVAPTPHKEPAAIAALPSPPAEPLPVQATVGSAPTRPVLADKPAMEEASVAPTRGELAPPPPPKSPLEFVREMAEKGADFYMDGQKITAEKAVDILKESKQISLRSKHMGLERPVVELSTKPYKVKAD</sequence>
<evidence type="ECO:0000259" key="3">
    <source>
        <dbReference type="Pfam" id="PF05569"/>
    </source>
</evidence>
<evidence type="ECO:0000256" key="2">
    <source>
        <dbReference type="SAM" id="Phobius"/>
    </source>
</evidence>
<dbReference type="PANTHER" id="PTHR34978:SF3">
    <property type="entry name" value="SLR0241 PROTEIN"/>
    <property type="match status" value="1"/>
</dbReference>
<feature type="transmembrane region" description="Helical" evidence="2">
    <location>
        <begin position="6"/>
        <end position="22"/>
    </location>
</feature>
<organism evidence="4 5">
    <name type="scientific">Poritiphilus flavus</name>
    <dbReference type="NCBI Taxonomy" id="2697053"/>
    <lineage>
        <taxon>Bacteria</taxon>
        <taxon>Pseudomonadati</taxon>
        <taxon>Bacteroidota</taxon>
        <taxon>Flavobacteriia</taxon>
        <taxon>Flavobacteriales</taxon>
        <taxon>Flavobacteriaceae</taxon>
        <taxon>Poritiphilus</taxon>
    </lineage>
</organism>
<dbReference type="RefSeq" id="WP_161433241.1">
    <property type="nucleotide sequence ID" value="NZ_WXYO01000001.1"/>
</dbReference>
<dbReference type="InterPro" id="IPR052173">
    <property type="entry name" value="Beta-lactam_resp_regulator"/>
</dbReference>
<name>A0A6L9E6Q8_9FLAO</name>
<dbReference type="InterPro" id="IPR008756">
    <property type="entry name" value="Peptidase_M56"/>
</dbReference>
<feature type="domain" description="Peptidase M56" evidence="3">
    <location>
        <begin position="163"/>
        <end position="254"/>
    </location>
</feature>
<feature type="transmembrane region" description="Helical" evidence="2">
    <location>
        <begin position="88"/>
        <end position="107"/>
    </location>
</feature>
<dbReference type="EMBL" id="WXYO01000001">
    <property type="protein sequence ID" value="NAS10427.1"/>
    <property type="molecule type" value="Genomic_DNA"/>
</dbReference>
<keyword evidence="2" id="KW-1133">Transmembrane helix</keyword>
<keyword evidence="2" id="KW-0472">Membrane</keyword>
<reference evidence="4 5" key="1">
    <citation type="submission" date="2020-01" db="EMBL/GenBank/DDBJ databases">
        <title>Bacteria diversity of Porities sp.</title>
        <authorList>
            <person name="Wang G."/>
        </authorList>
    </citation>
    <scope>NUCLEOTIDE SEQUENCE [LARGE SCALE GENOMIC DNA]</scope>
    <source>
        <strain evidence="4 5">R33</strain>
    </source>
</reference>
<dbReference type="PANTHER" id="PTHR34978">
    <property type="entry name" value="POSSIBLE SENSOR-TRANSDUCER PROTEIN BLAR"/>
    <property type="match status" value="1"/>
</dbReference>
<evidence type="ECO:0000313" key="5">
    <source>
        <dbReference type="Proteomes" id="UP000475249"/>
    </source>
</evidence>
<evidence type="ECO:0000256" key="1">
    <source>
        <dbReference type="SAM" id="MobiDB-lite"/>
    </source>
</evidence>
<comment type="caution">
    <text evidence="4">The sequence shown here is derived from an EMBL/GenBank/DDBJ whole genome shotgun (WGS) entry which is preliminary data.</text>
</comment>
<proteinExistence type="predicted"/>
<feature type="region of interest" description="Disordered" evidence="1">
    <location>
        <begin position="514"/>
        <end position="538"/>
    </location>
</feature>
<protein>
    <recommendedName>
        <fullName evidence="3">Peptidase M56 domain-containing protein</fullName>
    </recommendedName>
</protein>
<gene>
    <name evidence="4" type="ORF">GTQ38_00335</name>
</gene>
<keyword evidence="5" id="KW-1185">Reference proteome</keyword>
<dbReference type="AlphaFoldDB" id="A0A6L9E6Q8"/>
<feature type="compositionally biased region" description="Pro residues" evidence="1">
    <location>
        <begin position="520"/>
        <end position="534"/>
    </location>
</feature>